<evidence type="ECO:0000313" key="1">
    <source>
        <dbReference type="EMBL" id="WCG22470.1"/>
    </source>
</evidence>
<dbReference type="RefSeq" id="WP_126763330.1">
    <property type="nucleotide sequence ID" value="NZ_BKBT01000039.1"/>
</dbReference>
<dbReference type="Gene3D" id="1.10.150.240">
    <property type="entry name" value="Putative phosphatase, domain 2"/>
    <property type="match status" value="1"/>
</dbReference>
<name>A0AAE9XI71_9ENTE</name>
<dbReference type="EC" id="3.6.1.1" evidence="1"/>
<dbReference type="Gene3D" id="3.40.50.1000">
    <property type="entry name" value="HAD superfamily/HAD-like"/>
    <property type="match status" value="1"/>
</dbReference>
<dbReference type="SFLD" id="SFLDG01135">
    <property type="entry name" value="C1.5.6:_HAD__Beta-PGM__Phospha"/>
    <property type="match status" value="1"/>
</dbReference>
<dbReference type="InterPro" id="IPR036412">
    <property type="entry name" value="HAD-like_sf"/>
</dbReference>
<dbReference type="InterPro" id="IPR023198">
    <property type="entry name" value="PGP-like_dom2"/>
</dbReference>
<dbReference type="SFLD" id="SFLDS00003">
    <property type="entry name" value="Haloacid_Dehalogenase"/>
    <property type="match status" value="1"/>
</dbReference>
<dbReference type="InterPro" id="IPR023214">
    <property type="entry name" value="HAD_sf"/>
</dbReference>
<protein>
    <submittedName>
        <fullName evidence="1">Pyrophosphatase PpaX</fullName>
        <ecNumber evidence="1">3.6.1.1</ecNumber>
    </submittedName>
</protein>
<dbReference type="SUPFAM" id="SSF56784">
    <property type="entry name" value="HAD-like"/>
    <property type="match status" value="1"/>
</dbReference>
<dbReference type="EMBL" id="CP116507">
    <property type="protein sequence ID" value="WCG22470.1"/>
    <property type="molecule type" value="Genomic_DNA"/>
</dbReference>
<proteinExistence type="predicted"/>
<dbReference type="InterPro" id="IPR050155">
    <property type="entry name" value="HAD-like_hydrolase_sf"/>
</dbReference>
<dbReference type="PANTHER" id="PTHR43434:SF26">
    <property type="entry name" value="PYROPHOSPHATASE PPAX"/>
    <property type="match status" value="1"/>
</dbReference>
<dbReference type="Proteomes" id="UP001179600">
    <property type="component" value="Chromosome"/>
</dbReference>
<accession>A0AAE9XI71</accession>
<dbReference type="SFLD" id="SFLDG01129">
    <property type="entry name" value="C1.5:_HAD__Beta-PGM__Phosphata"/>
    <property type="match status" value="1"/>
</dbReference>
<dbReference type="NCBIfam" id="NF009804">
    <property type="entry name" value="PRK13288.1"/>
    <property type="match status" value="1"/>
</dbReference>
<reference evidence="1" key="1">
    <citation type="submission" date="2023-01" db="EMBL/GenBank/DDBJ databases">
        <title>Oxazolidinone resistance genes in florfenicol resistant enterococci from beef cattle and veal calves at slaughter.</title>
        <authorList>
            <person name="Biggel M."/>
        </authorList>
    </citation>
    <scope>NUCLEOTIDE SEQUENCE</scope>
    <source>
        <strain evidence="1">K204-1</strain>
    </source>
</reference>
<dbReference type="NCBIfam" id="TIGR01549">
    <property type="entry name" value="HAD-SF-IA-v1"/>
    <property type="match status" value="1"/>
</dbReference>
<dbReference type="PRINTS" id="PR00413">
    <property type="entry name" value="HADHALOGNASE"/>
</dbReference>
<dbReference type="Pfam" id="PF13419">
    <property type="entry name" value="HAD_2"/>
    <property type="match status" value="1"/>
</dbReference>
<dbReference type="GO" id="GO:0004427">
    <property type="term" value="F:inorganic diphosphate phosphatase activity"/>
    <property type="evidence" value="ECO:0007669"/>
    <property type="project" value="UniProtKB-EC"/>
</dbReference>
<keyword evidence="1" id="KW-0378">Hydrolase</keyword>
<dbReference type="GO" id="GO:0008967">
    <property type="term" value="F:phosphoglycolate phosphatase activity"/>
    <property type="evidence" value="ECO:0007669"/>
    <property type="project" value="TreeGrafter"/>
</dbReference>
<dbReference type="InterPro" id="IPR041492">
    <property type="entry name" value="HAD_2"/>
</dbReference>
<dbReference type="GO" id="GO:0006281">
    <property type="term" value="P:DNA repair"/>
    <property type="evidence" value="ECO:0007669"/>
    <property type="project" value="TreeGrafter"/>
</dbReference>
<dbReference type="InterPro" id="IPR006439">
    <property type="entry name" value="HAD-SF_hydro_IA"/>
</dbReference>
<dbReference type="PANTHER" id="PTHR43434">
    <property type="entry name" value="PHOSPHOGLYCOLATE PHOSPHATASE"/>
    <property type="match status" value="1"/>
</dbReference>
<dbReference type="GO" id="GO:0005829">
    <property type="term" value="C:cytosol"/>
    <property type="evidence" value="ECO:0007669"/>
    <property type="project" value="TreeGrafter"/>
</dbReference>
<organism evidence="1 2">
    <name type="scientific">Vagococcus lutrae</name>
    <dbReference type="NCBI Taxonomy" id="81947"/>
    <lineage>
        <taxon>Bacteria</taxon>
        <taxon>Bacillati</taxon>
        <taxon>Bacillota</taxon>
        <taxon>Bacilli</taxon>
        <taxon>Lactobacillales</taxon>
        <taxon>Enterococcaceae</taxon>
        <taxon>Vagococcus</taxon>
    </lineage>
</organism>
<gene>
    <name evidence="1" type="primary">ppaX</name>
    <name evidence="1" type="ORF">PML95_08735</name>
</gene>
<dbReference type="AlphaFoldDB" id="A0AAE9XI71"/>
<evidence type="ECO:0000313" key="2">
    <source>
        <dbReference type="Proteomes" id="UP001179600"/>
    </source>
</evidence>
<sequence length="212" mass="24094">MSFQTVLFDFDGTLADTNDLISDSYLYVLDHYFPGRYSKKDVISFNGPPLYDVFHQLYPEKATEMVAMYREFNLAQHDAYIRLFPGVEQGLIRLKEAGKNIGVVSTKQNKTLYRGLNRLGIEKYFDVVLGGDDYERAKPHPEPVLIGLERLKGEFTSTVMIGDNWQDIASANQAGVTSMFVSWSEKKVTDLSPHEPDIVVKDMKDLVQTIIN</sequence>